<gene>
    <name evidence="1" type="ORF">SAMN05660649_00108</name>
</gene>
<dbReference type="RefSeq" id="WP_092467645.1">
    <property type="nucleotide sequence ID" value="NZ_FOOX01000001.1"/>
</dbReference>
<sequence>MIRIRRGTVQTILSRRPGITAVLVEIPGESTGRAYNYDAITGPVAEGDGVLLNTTAVAKNLGTGGAHFVMANLTSPEKEMNEPGHIMKLRYTPGQVKVLAAEEPESPVAEKINRTESLDGLPVVIGTLHSMLAPAAAGIRAAMGQEARIVYIMTDGAALPLWLSELVYELKQKGLIDAAITCGHAFGGDWETINVYTALQAAVAAAKADAVIVAMGPGIVGSASKFGFTGVEQGEIVNAVNILAGEPVAIPRISFADQRERHRGISHHTITALGSVALTPSTIVFPRLPHHLAAIIGEQAKAAGLDQKHRLATEDGAPALELLQQQSINVKSMGRTIQDDPAFFLAAGAAGIHAGKMAVGRKD</sequence>
<proteinExistence type="predicted"/>
<dbReference type="Pfam" id="PF12982">
    <property type="entry name" value="DUF3866"/>
    <property type="match status" value="1"/>
</dbReference>
<dbReference type="STRING" id="341036.SAMN05660649_00108"/>
<evidence type="ECO:0008006" key="3">
    <source>
        <dbReference type="Google" id="ProtNLM"/>
    </source>
</evidence>
<accession>A0A1I2MSK5</accession>
<evidence type="ECO:0000313" key="2">
    <source>
        <dbReference type="Proteomes" id="UP000199337"/>
    </source>
</evidence>
<reference evidence="2" key="1">
    <citation type="submission" date="2016-10" db="EMBL/GenBank/DDBJ databases">
        <authorList>
            <person name="Varghese N."/>
            <person name="Submissions S."/>
        </authorList>
    </citation>
    <scope>NUCLEOTIDE SEQUENCE [LARGE SCALE GENOMIC DNA]</scope>
    <source>
        <strain evidence="2">DSM 17038</strain>
    </source>
</reference>
<evidence type="ECO:0000313" key="1">
    <source>
        <dbReference type="EMBL" id="SFF94098.1"/>
    </source>
</evidence>
<dbReference type="Proteomes" id="UP000199337">
    <property type="component" value="Unassembled WGS sequence"/>
</dbReference>
<dbReference type="EMBL" id="FOOX01000001">
    <property type="protein sequence ID" value="SFF94098.1"/>
    <property type="molecule type" value="Genomic_DNA"/>
</dbReference>
<organism evidence="1 2">
    <name type="scientific">Desulfotruncus arcticus DSM 17038</name>
    <dbReference type="NCBI Taxonomy" id="1121424"/>
    <lineage>
        <taxon>Bacteria</taxon>
        <taxon>Bacillati</taxon>
        <taxon>Bacillota</taxon>
        <taxon>Clostridia</taxon>
        <taxon>Eubacteriales</taxon>
        <taxon>Desulfallaceae</taxon>
        <taxon>Desulfotruncus</taxon>
    </lineage>
</organism>
<keyword evidence="2" id="KW-1185">Reference proteome</keyword>
<name>A0A1I2MSK5_9FIRM</name>
<protein>
    <recommendedName>
        <fullName evidence="3">DUF3866 domain-containing protein</fullName>
    </recommendedName>
</protein>
<dbReference type="AlphaFoldDB" id="A0A1I2MSK5"/>
<dbReference type="OrthoDB" id="3401376at2"/>
<dbReference type="InterPro" id="IPR024479">
    <property type="entry name" value="DUF3866"/>
</dbReference>